<comment type="caution">
    <text evidence="3">The sequence shown here is derived from an EMBL/GenBank/DDBJ whole genome shotgun (WGS) entry which is preliminary data.</text>
</comment>
<gene>
    <name evidence="3" type="ORF">HF325_001870</name>
</gene>
<dbReference type="Gene3D" id="3.90.70.10">
    <property type="entry name" value="Cysteine proteinases"/>
    <property type="match status" value="1"/>
</dbReference>
<dbReference type="InterPro" id="IPR028889">
    <property type="entry name" value="USP"/>
</dbReference>
<accession>A0A8H7LGV3</accession>
<feature type="compositionally biased region" description="Basic residues" evidence="1">
    <location>
        <begin position="521"/>
        <end position="540"/>
    </location>
</feature>
<evidence type="ECO:0000313" key="4">
    <source>
        <dbReference type="Proteomes" id="UP000649328"/>
    </source>
</evidence>
<sequence length="571" mass="64977">MPLLTFRVEIQHSGKQDNDDTKYSKERILFVSIPEEENRPSDEPILLEECLEHYFNNSISVKRELQRRATIEEQRSATPTNGSAIPMLELHSKTESIREREVRSSTSLAFADGHSKPVASSTLNRVQVRTRSSTLSIWSISSLESKPGEVMLPAWMLLRLMPFYTDDNQLNNANESVARNTHEFANRRPVLPICLKRYSFSTTDNFANRSQRKIVIPPVIDLPLFLADDDSDTKENSSSFKLILESAVCHRGTTIQSGHFVSAVRKNAHVENESLEESLSASWYLYDDLKSNRVVTKTFSEIFESEWPYMLFYRLVPSDSSAVSSSLNLGSASNISASPVIAPKGHKTKFWTEEALSPILSSAEDSREHSQASSMLTIPEKIIITKKVVECQIKRFIPELSQCKHTDSGFPPRLNELRRHKKTLLVNYYKESASLSKSGSRNLSISFTPQYRRNSQWSEISNISGLSLDGDNLIVKQRSDAVTGRKSLEIQSSEDRKENGQHKDKEIDTQLKIDTTDNKAKDHKSKDHKVKEHKHHLRHIFTHDEESPPSLAKTHVRKKHADYKKEKCAIT</sequence>
<keyword evidence="4" id="KW-1185">Reference proteome</keyword>
<feature type="domain" description="USP" evidence="2">
    <location>
        <begin position="1"/>
        <end position="316"/>
    </location>
</feature>
<dbReference type="SUPFAM" id="SSF54001">
    <property type="entry name" value="Cysteine proteinases"/>
    <property type="match status" value="1"/>
</dbReference>
<dbReference type="PROSITE" id="PS50235">
    <property type="entry name" value="USP_3"/>
    <property type="match status" value="1"/>
</dbReference>
<dbReference type="Proteomes" id="UP000649328">
    <property type="component" value="Unassembled WGS sequence"/>
</dbReference>
<evidence type="ECO:0000259" key="2">
    <source>
        <dbReference type="PROSITE" id="PS50235"/>
    </source>
</evidence>
<reference evidence="3" key="1">
    <citation type="submission" date="2020-10" db="EMBL/GenBank/DDBJ databases">
        <title>The Whole-Genome Sequence of Metschnikowia persimmonesis, a Novel Endophytic Yeast Species Isolated from Medicinal Plant Diospyros kaki Thumb.</title>
        <authorList>
            <person name="Rahmat E."/>
            <person name="Kang Y."/>
        </authorList>
    </citation>
    <scope>NUCLEOTIDE SEQUENCE</scope>
    <source>
        <strain evidence="3">KIOM G15050</strain>
    </source>
</reference>
<protein>
    <recommendedName>
        <fullName evidence="2">USP domain-containing protein</fullName>
    </recommendedName>
</protein>
<dbReference type="AlphaFoldDB" id="A0A8H7LGV3"/>
<feature type="compositionally biased region" description="Basic and acidic residues" evidence="1">
    <location>
        <begin position="493"/>
        <end position="520"/>
    </location>
</feature>
<name>A0A8H7LGV3_9ASCO</name>
<proteinExistence type="predicted"/>
<evidence type="ECO:0000256" key="1">
    <source>
        <dbReference type="SAM" id="MobiDB-lite"/>
    </source>
</evidence>
<dbReference type="EMBL" id="JACBPP010000002">
    <property type="protein sequence ID" value="KAF8004422.1"/>
    <property type="molecule type" value="Genomic_DNA"/>
</dbReference>
<dbReference type="OrthoDB" id="6287070at2759"/>
<evidence type="ECO:0000313" key="3">
    <source>
        <dbReference type="EMBL" id="KAF8004422.1"/>
    </source>
</evidence>
<feature type="region of interest" description="Disordered" evidence="1">
    <location>
        <begin position="484"/>
        <end position="571"/>
    </location>
</feature>
<organism evidence="3 4">
    <name type="scientific">Metschnikowia pulcherrima</name>
    <dbReference type="NCBI Taxonomy" id="27326"/>
    <lineage>
        <taxon>Eukaryota</taxon>
        <taxon>Fungi</taxon>
        <taxon>Dikarya</taxon>
        <taxon>Ascomycota</taxon>
        <taxon>Saccharomycotina</taxon>
        <taxon>Pichiomycetes</taxon>
        <taxon>Metschnikowiaceae</taxon>
        <taxon>Metschnikowia</taxon>
    </lineage>
</organism>
<dbReference type="InterPro" id="IPR038765">
    <property type="entry name" value="Papain-like_cys_pep_sf"/>
</dbReference>